<evidence type="ECO:0000256" key="10">
    <source>
        <dbReference type="ARBA" id="ARBA00022801"/>
    </source>
</evidence>
<dbReference type="InterPro" id="IPR022495">
    <property type="entry name" value="Bud32"/>
</dbReference>
<evidence type="ECO:0000256" key="18">
    <source>
        <dbReference type="ARBA" id="ARBA00080585"/>
    </source>
</evidence>
<dbReference type="PANTHER" id="PTHR12209">
    <property type="entry name" value="NON-SPECIFIC SERINE/THREONINE PROTEIN KINASE"/>
    <property type="match status" value="1"/>
</dbReference>
<evidence type="ECO:0000256" key="8">
    <source>
        <dbReference type="ARBA" id="ARBA00022741"/>
    </source>
</evidence>
<dbReference type="Proteomes" id="UP000014760">
    <property type="component" value="Unassembled WGS sequence"/>
</dbReference>
<dbReference type="SUPFAM" id="SSF56112">
    <property type="entry name" value="Protein kinase-like (PK-like)"/>
    <property type="match status" value="1"/>
</dbReference>
<keyword evidence="4" id="KW-0723">Serine/threonine-protein kinase</keyword>
<evidence type="ECO:0000256" key="17">
    <source>
        <dbReference type="ARBA" id="ARBA00079584"/>
    </source>
</evidence>
<evidence type="ECO:0000256" key="4">
    <source>
        <dbReference type="ARBA" id="ARBA00022527"/>
    </source>
</evidence>
<evidence type="ECO:0000313" key="21">
    <source>
        <dbReference type="EMBL" id="ELU05858.1"/>
    </source>
</evidence>
<dbReference type="GO" id="GO:0005634">
    <property type="term" value="C:nucleus"/>
    <property type="evidence" value="ECO:0007669"/>
    <property type="project" value="UniProtKB-SubCell"/>
</dbReference>
<keyword evidence="23" id="KW-1185">Reference proteome</keyword>
<keyword evidence="11" id="KW-0067">ATP-binding</keyword>
<name>R7UIC9_CAPTE</name>
<dbReference type="GO" id="GO:0008033">
    <property type="term" value="P:tRNA processing"/>
    <property type="evidence" value="ECO:0007669"/>
    <property type="project" value="UniProtKB-KW"/>
</dbReference>
<accession>R7UIC9</accession>
<evidence type="ECO:0000256" key="19">
    <source>
        <dbReference type="ARBA" id="ARBA00081359"/>
    </source>
</evidence>
<dbReference type="SMART" id="SM00220">
    <property type="entry name" value="S_TKc"/>
    <property type="match status" value="1"/>
</dbReference>
<dbReference type="InterPro" id="IPR008266">
    <property type="entry name" value="Tyr_kinase_AS"/>
</dbReference>
<dbReference type="OMA" id="HKLYMEY"/>
<dbReference type="EC" id="2.7.11.1" evidence="3"/>
<organism evidence="21">
    <name type="scientific">Capitella teleta</name>
    <name type="common">Polychaete worm</name>
    <dbReference type="NCBI Taxonomy" id="283909"/>
    <lineage>
        <taxon>Eukaryota</taxon>
        <taxon>Metazoa</taxon>
        <taxon>Spiralia</taxon>
        <taxon>Lophotrochozoa</taxon>
        <taxon>Annelida</taxon>
        <taxon>Polychaeta</taxon>
        <taxon>Sedentaria</taxon>
        <taxon>Scolecida</taxon>
        <taxon>Capitellidae</taxon>
        <taxon>Capitella</taxon>
    </lineage>
</organism>
<evidence type="ECO:0000256" key="9">
    <source>
        <dbReference type="ARBA" id="ARBA00022777"/>
    </source>
</evidence>
<dbReference type="PANTHER" id="PTHR12209:SF0">
    <property type="entry name" value="EKC_KEOPS COMPLEX SUBUNIT TP53RK"/>
    <property type="match status" value="1"/>
</dbReference>
<dbReference type="GO" id="GO:0004674">
    <property type="term" value="F:protein serine/threonine kinase activity"/>
    <property type="evidence" value="ECO:0007669"/>
    <property type="project" value="UniProtKB-KW"/>
</dbReference>
<sequence>MLVSSYSQMPDVLKQGAEAKIFTCDFQGRPCIVKERFPKGYRHPVLDRSLTNQRTKSEVRSMMRCRNSGILTPTVFFVDLESNKIYMQYFSNSSTVREHIIKVHSSTPDPIPALRPLAAKIGSTLGLMHSNNIIHGDLTTSNMLLDGDPDELSLVMIDFGLGYTESVAEDKGVDLYVLERALLSTHPNTEALFDVILQNYKKAYVGQGSVEVIRKLEEVRLRGRKRTMVG</sequence>
<dbReference type="Pfam" id="PF00069">
    <property type="entry name" value="Pkinase"/>
    <property type="match status" value="1"/>
</dbReference>
<dbReference type="EnsemblMetazoa" id="CapteT206116">
    <property type="protein sequence ID" value="CapteP206116"/>
    <property type="gene ID" value="CapteG206116"/>
</dbReference>
<dbReference type="Gene3D" id="1.10.510.10">
    <property type="entry name" value="Transferase(Phosphotransferase) domain 1"/>
    <property type="match status" value="1"/>
</dbReference>
<dbReference type="EMBL" id="AMQN01007664">
    <property type="status" value="NOT_ANNOTATED_CDS"/>
    <property type="molecule type" value="Genomic_DNA"/>
</dbReference>
<evidence type="ECO:0000256" key="1">
    <source>
        <dbReference type="ARBA" id="ARBA00004123"/>
    </source>
</evidence>
<comment type="function">
    <text evidence="15">Component of the EKC/KEOPS complex that is required for the formation of a threonylcarbamoyl group on adenosine at position 37 (t(6)A37) in tRNAs that read codons beginning with adenine. The complex is probably involved in the transfer of the threonylcarbamoyl moiety of threonylcarbamoyl-AMP (TC-AMP) to the N6 group of A37. TP53RK has ATPase activity in the context of the EKC/KEOPS complex and likely plays a supporting role to the catalytic subunit OSGEP. Atypical protein kinase that phosphorylates 'Ser-15' of p53/TP53 protein and may therefore participate in its activation.</text>
</comment>
<dbReference type="GO" id="GO:0070525">
    <property type="term" value="P:tRNA threonylcarbamoyladenosine metabolic process"/>
    <property type="evidence" value="ECO:0007669"/>
    <property type="project" value="TreeGrafter"/>
</dbReference>
<comment type="catalytic activity">
    <reaction evidence="13">
        <text>L-threonyl-[protein] + ATP = O-phospho-L-threonyl-[protein] + ADP + H(+)</text>
        <dbReference type="Rhea" id="RHEA:46608"/>
        <dbReference type="Rhea" id="RHEA-COMP:11060"/>
        <dbReference type="Rhea" id="RHEA-COMP:11605"/>
        <dbReference type="ChEBI" id="CHEBI:15378"/>
        <dbReference type="ChEBI" id="CHEBI:30013"/>
        <dbReference type="ChEBI" id="CHEBI:30616"/>
        <dbReference type="ChEBI" id="CHEBI:61977"/>
        <dbReference type="ChEBI" id="CHEBI:456216"/>
        <dbReference type="EC" id="2.7.11.1"/>
    </reaction>
</comment>
<comment type="subunit">
    <text evidence="16">Component of the EKC/KEOPS complex composed of at least GON7, TP53RK, TPRKB, OSGEP and LAGE3; the whole complex dimerizes.</text>
</comment>
<evidence type="ECO:0000259" key="20">
    <source>
        <dbReference type="PROSITE" id="PS50011"/>
    </source>
</evidence>
<keyword evidence="5" id="KW-0597">Phosphoprotein</keyword>
<gene>
    <name evidence="21" type="ORF">CAPTEDRAFT_206116</name>
</gene>
<evidence type="ECO:0000256" key="11">
    <source>
        <dbReference type="ARBA" id="ARBA00022840"/>
    </source>
</evidence>
<evidence type="ECO:0000313" key="22">
    <source>
        <dbReference type="EnsemblMetazoa" id="CapteP206116"/>
    </source>
</evidence>
<comment type="subcellular location">
    <subcellularLocation>
        <location evidence="1">Nucleus</location>
    </subcellularLocation>
</comment>
<dbReference type="GO" id="GO:0016787">
    <property type="term" value="F:hydrolase activity"/>
    <property type="evidence" value="ECO:0007669"/>
    <property type="project" value="UniProtKB-KW"/>
</dbReference>
<keyword evidence="9" id="KW-0418">Kinase</keyword>
<feature type="domain" description="Protein kinase" evidence="20">
    <location>
        <begin position="7"/>
        <end position="230"/>
    </location>
</feature>
<dbReference type="Gene3D" id="3.30.200.20">
    <property type="entry name" value="Phosphorylase Kinase, domain 1"/>
    <property type="match status" value="1"/>
</dbReference>
<dbReference type="FunFam" id="1.10.510.10:FF:000323">
    <property type="entry name" value="TP53-regulating kinase, putative"/>
    <property type="match status" value="1"/>
</dbReference>
<evidence type="ECO:0000256" key="2">
    <source>
        <dbReference type="ARBA" id="ARBA00010630"/>
    </source>
</evidence>
<evidence type="ECO:0000256" key="6">
    <source>
        <dbReference type="ARBA" id="ARBA00022679"/>
    </source>
</evidence>
<dbReference type="STRING" id="283909.R7UIC9"/>
<keyword evidence="6" id="KW-0808">Transferase</keyword>
<keyword evidence="7" id="KW-0819">tRNA processing</keyword>
<evidence type="ECO:0000256" key="5">
    <source>
        <dbReference type="ARBA" id="ARBA00022553"/>
    </source>
</evidence>
<dbReference type="EMBL" id="KB301152">
    <property type="protein sequence ID" value="ELU05858.1"/>
    <property type="molecule type" value="Genomic_DNA"/>
</dbReference>
<protein>
    <recommendedName>
        <fullName evidence="3">non-specific serine/threonine protein kinase</fullName>
        <ecNumber evidence="3">2.7.11.1</ecNumber>
    </recommendedName>
    <alternativeName>
        <fullName evidence="17">Nori-2</fullName>
    </alternativeName>
    <alternativeName>
        <fullName evidence="18">TP53-regulating kinase</fullName>
    </alternativeName>
    <alternativeName>
        <fullName evidence="19">p53-related protein kinase</fullName>
    </alternativeName>
</protein>
<keyword evidence="12" id="KW-0539">Nucleus</keyword>
<evidence type="ECO:0000256" key="13">
    <source>
        <dbReference type="ARBA" id="ARBA00047899"/>
    </source>
</evidence>
<reference evidence="21 23" key="2">
    <citation type="journal article" date="2013" name="Nature">
        <title>Insights into bilaterian evolution from three spiralian genomes.</title>
        <authorList>
            <person name="Simakov O."/>
            <person name="Marletaz F."/>
            <person name="Cho S.J."/>
            <person name="Edsinger-Gonzales E."/>
            <person name="Havlak P."/>
            <person name="Hellsten U."/>
            <person name="Kuo D.H."/>
            <person name="Larsson T."/>
            <person name="Lv J."/>
            <person name="Arendt D."/>
            <person name="Savage R."/>
            <person name="Osoegawa K."/>
            <person name="de Jong P."/>
            <person name="Grimwood J."/>
            <person name="Chapman J.A."/>
            <person name="Shapiro H."/>
            <person name="Aerts A."/>
            <person name="Otillar R.P."/>
            <person name="Terry A.Y."/>
            <person name="Boore J.L."/>
            <person name="Grigoriev I.V."/>
            <person name="Lindberg D.R."/>
            <person name="Seaver E.C."/>
            <person name="Weisblat D.A."/>
            <person name="Putnam N.H."/>
            <person name="Rokhsar D.S."/>
        </authorList>
    </citation>
    <scope>NUCLEOTIDE SEQUENCE</scope>
    <source>
        <strain evidence="21 23">I ESC-2004</strain>
    </source>
</reference>
<evidence type="ECO:0000256" key="14">
    <source>
        <dbReference type="ARBA" id="ARBA00048679"/>
    </source>
</evidence>
<dbReference type="OrthoDB" id="3399at2759"/>
<dbReference type="InterPro" id="IPR011009">
    <property type="entry name" value="Kinase-like_dom_sf"/>
</dbReference>
<keyword evidence="8" id="KW-0547">Nucleotide-binding</keyword>
<keyword evidence="10" id="KW-0378">Hydrolase</keyword>
<evidence type="ECO:0000256" key="7">
    <source>
        <dbReference type="ARBA" id="ARBA00022694"/>
    </source>
</evidence>
<dbReference type="PROSITE" id="PS50011">
    <property type="entry name" value="PROTEIN_KINASE_DOM"/>
    <property type="match status" value="1"/>
</dbReference>
<evidence type="ECO:0000256" key="15">
    <source>
        <dbReference type="ARBA" id="ARBA00056624"/>
    </source>
</evidence>
<dbReference type="AlphaFoldDB" id="R7UIC9"/>
<dbReference type="FunCoup" id="R7UIC9">
    <property type="interactions" value="817"/>
</dbReference>
<dbReference type="PROSITE" id="PS00109">
    <property type="entry name" value="PROTEIN_KINASE_TYR"/>
    <property type="match status" value="1"/>
</dbReference>
<dbReference type="InterPro" id="IPR000719">
    <property type="entry name" value="Prot_kinase_dom"/>
</dbReference>
<comment type="similarity">
    <text evidence="2">Belongs to the protein kinase superfamily. BUD32 family.</text>
</comment>
<reference evidence="22" key="3">
    <citation type="submission" date="2015-06" db="UniProtKB">
        <authorList>
            <consortium name="EnsemblMetazoa"/>
        </authorList>
    </citation>
    <scope>IDENTIFICATION</scope>
</reference>
<evidence type="ECO:0000256" key="12">
    <source>
        <dbReference type="ARBA" id="ARBA00023242"/>
    </source>
</evidence>
<proteinExistence type="inferred from homology"/>
<evidence type="ECO:0000256" key="3">
    <source>
        <dbReference type="ARBA" id="ARBA00012513"/>
    </source>
</evidence>
<reference evidence="23" key="1">
    <citation type="submission" date="2012-12" db="EMBL/GenBank/DDBJ databases">
        <authorList>
            <person name="Hellsten U."/>
            <person name="Grimwood J."/>
            <person name="Chapman J.A."/>
            <person name="Shapiro H."/>
            <person name="Aerts A."/>
            <person name="Otillar R.P."/>
            <person name="Terry A.Y."/>
            <person name="Boore J.L."/>
            <person name="Simakov O."/>
            <person name="Marletaz F."/>
            <person name="Cho S.-J."/>
            <person name="Edsinger-Gonzales E."/>
            <person name="Havlak P."/>
            <person name="Kuo D.-H."/>
            <person name="Larsson T."/>
            <person name="Lv J."/>
            <person name="Arendt D."/>
            <person name="Savage R."/>
            <person name="Osoegawa K."/>
            <person name="de Jong P."/>
            <person name="Lindberg D.R."/>
            <person name="Seaver E.C."/>
            <person name="Weisblat D.A."/>
            <person name="Putnam N.H."/>
            <person name="Grigoriev I.V."/>
            <person name="Rokhsar D.S."/>
        </authorList>
    </citation>
    <scope>NUCLEOTIDE SEQUENCE</scope>
    <source>
        <strain evidence="23">I ESC-2004</strain>
    </source>
</reference>
<dbReference type="GO" id="GO:0005524">
    <property type="term" value="F:ATP binding"/>
    <property type="evidence" value="ECO:0007669"/>
    <property type="project" value="UniProtKB-KW"/>
</dbReference>
<dbReference type="HOGENOM" id="CLU_063953_0_0_1"/>
<evidence type="ECO:0000256" key="16">
    <source>
        <dbReference type="ARBA" id="ARBA00062157"/>
    </source>
</evidence>
<dbReference type="NCBIfam" id="TIGR03724">
    <property type="entry name" value="arch_bud32"/>
    <property type="match status" value="1"/>
</dbReference>
<dbReference type="FunFam" id="3.30.200.20:FF:000201">
    <property type="entry name" value="TP53-regulating kinase isoform X1"/>
    <property type="match status" value="1"/>
</dbReference>
<dbReference type="GO" id="GO:0005829">
    <property type="term" value="C:cytosol"/>
    <property type="evidence" value="ECO:0007669"/>
    <property type="project" value="TreeGrafter"/>
</dbReference>
<dbReference type="GO" id="GO:0000408">
    <property type="term" value="C:EKC/KEOPS complex"/>
    <property type="evidence" value="ECO:0007669"/>
    <property type="project" value="TreeGrafter"/>
</dbReference>
<evidence type="ECO:0000313" key="23">
    <source>
        <dbReference type="Proteomes" id="UP000014760"/>
    </source>
</evidence>
<comment type="catalytic activity">
    <reaction evidence="14">
        <text>L-seryl-[protein] + ATP = O-phospho-L-seryl-[protein] + ADP + H(+)</text>
        <dbReference type="Rhea" id="RHEA:17989"/>
        <dbReference type="Rhea" id="RHEA-COMP:9863"/>
        <dbReference type="Rhea" id="RHEA-COMP:11604"/>
        <dbReference type="ChEBI" id="CHEBI:15378"/>
        <dbReference type="ChEBI" id="CHEBI:29999"/>
        <dbReference type="ChEBI" id="CHEBI:30616"/>
        <dbReference type="ChEBI" id="CHEBI:83421"/>
        <dbReference type="ChEBI" id="CHEBI:456216"/>
        <dbReference type="EC" id="2.7.11.1"/>
    </reaction>
</comment>